<dbReference type="SUPFAM" id="SSF53448">
    <property type="entry name" value="Nucleotide-diphospho-sugar transferases"/>
    <property type="match status" value="1"/>
</dbReference>
<keyword evidence="1 3" id="KW-0808">Transferase</keyword>
<proteinExistence type="predicted"/>
<reference evidence="3 4" key="1">
    <citation type="submission" date="2024-02" db="EMBL/GenBank/DDBJ databases">
        <title>Janibacter sp. nov., isolated from gut of marine sandworm.</title>
        <authorList>
            <person name="Kim B."/>
            <person name="Jun M.O."/>
            <person name="Shin N.-R."/>
        </authorList>
    </citation>
    <scope>NUCLEOTIDE SEQUENCE [LARGE SCALE GENOMIC DNA]</scope>
    <source>
        <strain evidence="3 4">A1S7</strain>
    </source>
</reference>
<gene>
    <name evidence="3" type="ORF">V1351_10845</name>
</gene>
<name>A0ABZ2MEJ1_9MICO</name>
<dbReference type="Gene3D" id="3.90.550.10">
    <property type="entry name" value="Spore Coat Polysaccharide Biosynthesis Protein SpsA, Chain A"/>
    <property type="match status" value="1"/>
</dbReference>
<accession>A0ABZ2MEJ1</accession>
<dbReference type="RefSeq" id="WP_338748168.1">
    <property type="nucleotide sequence ID" value="NZ_CP144913.1"/>
</dbReference>
<sequence length="206" mass="21876">MSTVDPFDAVVLAGGAARRLGGVSKADVELGGRRLVDTVLVAVSDAREIVVVGDVEVPDGVHRTVEDPPLGGPVAGVAAGLDVLATTSPTADWTVLLACDLADPLPALGRLIAAWAHAQRTAAIDTDEHDGWCLADSTGRPQWLFGIHRTASLQRALARFDSPRDRSMRSLFAESTLVTVPAGDEDVADIDTWTDHARWVEHMEGR</sequence>
<dbReference type="PANTHER" id="PTHR19136">
    <property type="entry name" value="MOLYBDENUM COFACTOR GUANYLYLTRANSFERASE"/>
    <property type="match status" value="1"/>
</dbReference>
<feature type="domain" description="MobA-like NTP transferase" evidence="2">
    <location>
        <begin position="9"/>
        <end position="174"/>
    </location>
</feature>
<evidence type="ECO:0000259" key="2">
    <source>
        <dbReference type="Pfam" id="PF12804"/>
    </source>
</evidence>
<dbReference type="InterPro" id="IPR029044">
    <property type="entry name" value="Nucleotide-diphossugar_trans"/>
</dbReference>
<protein>
    <submittedName>
        <fullName evidence="3">NTP transferase domain-containing protein</fullName>
    </submittedName>
</protein>
<dbReference type="InterPro" id="IPR025877">
    <property type="entry name" value="MobA-like_NTP_Trfase"/>
</dbReference>
<dbReference type="GO" id="GO:0016740">
    <property type="term" value="F:transferase activity"/>
    <property type="evidence" value="ECO:0007669"/>
    <property type="project" value="UniProtKB-KW"/>
</dbReference>
<evidence type="ECO:0000313" key="4">
    <source>
        <dbReference type="Proteomes" id="UP001382727"/>
    </source>
</evidence>
<evidence type="ECO:0000256" key="1">
    <source>
        <dbReference type="ARBA" id="ARBA00022679"/>
    </source>
</evidence>
<evidence type="ECO:0000313" key="3">
    <source>
        <dbReference type="EMBL" id="WXB75447.1"/>
    </source>
</evidence>
<organism evidence="3 4">
    <name type="scientific">Janibacter alittae</name>
    <dbReference type="NCBI Taxonomy" id="3115209"/>
    <lineage>
        <taxon>Bacteria</taxon>
        <taxon>Bacillati</taxon>
        <taxon>Actinomycetota</taxon>
        <taxon>Actinomycetes</taxon>
        <taxon>Micrococcales</taxon>
        <taxon>Intrasporangiaceae</taxon>
        <taxon>Janibacter</taxon>
    </lineage>
</organism>
<dbReference type="PANTHER" id="PTHR19136:SF81">
    <property type="entry name" value="MOLYBDENUM COFACTOR GUANYLYLTRANSFERASE"/>
    <property type="match status" value="1"/>
</dbReference>
<dbReference type="Pfam" id="PF12804">
    <property type="entry name" value="NTP_transf_3"/>
    <property type="match status" value="1"/>
</dbReference>
<keyword evidence="4" id="KW-1185">Reference proteome</keyword>
<dbReference type="Proteomes" id="UP001382727">
    <property type="component" value="Chromosome"/>
</dbReference>
<dbReference type="EMBL" id="CP144913">
    <property type="protein sequence ID" value="WXB75447.1"/>
    <property type="molecule type" value="Genomic_DNA"/>
</dbReference>